<evidence type="ECO:0000256" key="1">
    <source>
        <dbReference type="ARBA" id="ARBA00022741"/>
    </source>
</evidence>
<dbReference type="PANTHER" id="PTHR11361">
    <property type="entry name" value="DNA MISMATCH REPAIR PROTEIN MUTS FAMILY MEMBER"/>
    <property type="match status" value="1"/>
</dbReference>
<proteinExistence type="predicted"/>
<dbReference type="Pfam" id="PF05192">
    <property type="entry name" value="MutS_III"/>
    <property type="match status" value="1"/>
</dbReference>
<dbReference type="InterPro" id="IPR036187">
    <property type="entry name" value="DNA_mismatch_repair_MutS_sf"/>
</dbReference>
<dbReference type="RefSeq" id="WP_130538759.1">
    <property type="nucleotide sequence ID" value="NZ_CP042431.1"/>
</dbReference>
<dbReference type="PANTHER" id="PTHR11361:SF99">
    <property type="entry name" value="DNA MISMATCH REPAIR PROTEIN"/>
    <property type="match status" value="1"/>
</dbReference>
<dbReference type="Gene3D" id="1.10.1420.10">
    <property type="match status" value="1"/>
</dbReference>
<dbReference type="SUPFAM" id="SSF52540">
    <property type="entry name" value="P-loop containing nucleoside triphosphate hydrolases"/>
    <property type="match status" value="1"/>
</dbReference>
<dbReference type="Proteomes" id="UP000293874">
    <property type="component" value="Unassembled WGS sequence"/>
</dbReference>
<gene>
    <name evidence="5" type="ORF">EV199_0129</name>
</gene>
<dbReference type="AlphaFoldDB" id="A0A4Q7N2M0"/>
<dbReference type="InterPro" id="IPR007696">
    <property type="entry name" value="DNA_mismatch_repair_MutS_core"/>
</dbReference>
<dbReference type="GO" id="GO:0006298">
    <property type="term" value="P:mismatch repair"/>
    <property type="evidence" value="ECO:0007669"/>
    <property type="project" value="InterPro"/>
</dbReference>
<keyword evidence="2" id="KW-0067">ATP-binding</keyword>
<evidence type="ECO:0000313" key="6">
    <source>
        <dbReference type="Proteomes" id="UP000293874"/>
    </source>
</evidence>
<dbReference type="OrthoDB" id="1097361at2"/>
<accession>A0A4Q7N2M0</accession>
<dbReference type="GO" id="GO:0030983">
    <property type="term" value="F:mismatched DNA binding"/>
    <property type="evidence" value="ECO:0007669"/>
    <property type="project" value="InterPro"/>
</dbReference>
<protein>
    <submittedName>
        <fullName evidence="5">MutS-like protein</fullName>
    </submittedName>
</protein>
<reference evidence="5 6" key="1">
    <citation type="submission" date="2019-02" db="EMBL/GenBank/DDBJ databases">
        <title>Genomic Encyclopedia of Type Strains, Phase IV (KMG-IV): sequencing the most valuable type-strain genomes for metagenomic binning, comparative biology and taxonomic classification.</title>
        <authorList>
            <person name="Goeker M."/>
        </authorList>
    </citation>
    <scope>NUCLEOTIDE SEQUENCE [LARGE SCALE GENOMIC DNA]</scope>
    <source>
        <strain evidence="5 6">DSM 18116</strain>
    </source>
</reference>
<dbReference type="InterPro" id="IPR045076">
    <property type="entry name" value="MutS"/>
</dbReference>
<dbReference type="SUPFAM" id="SSF48334">
    <property type="entry name" value="DNA repair protein MutS, domain III"/>
    <property type="match status" value="1"/>
</dbReference>
<dbReference type="SMART" id="SM00534">
    <property type="entry name" value="MUTSac"/>
    <property type="match status" value="1"/>
</dbReference>
<comment type="caution">
    <text evidence="5">The sequence shown here is derived from an EMBL/GenBank/DDBJ whole genome shotgun (WGS) entry which is preliminary data.</text>
</comment>
<dbReference type="InterPro" id="IPR000432">
    <property type="entry name" value="DNA_mismatch_repair_MutS_C"/>
</dbReference>
<feature type="domain" description="DNA mismatch repair proteins mutS family" evidence="4">
    <location>
        <begin position="245"/>
        <end position="433"/>
    </location>
</feature>
<name>A0A4Q7N2M0_9BACT</name>
<sequence length="442" mass="49706">MYLQTDDQTIEDLRIFGKRDSAGVFDLYNRVHTRGGESLLKKMFRAPLSDQELINARSSIIQHFAAHKTAFPFSASLFDMAEKYMISATETQKQGSDKAVLSEKEIANGVTAVIEMIQLCRDFIETENVKNVPAYRPERESIAMILSDAVFEPVRKENLRTKISYSAVAAYDVLFRVREQQKVNRLMAHIYYLDVLLSIAAIANERNFIFPKALEKGSATLLLEGVYHPELKSPVANDLMLNNNRNFIFLTGANMAGKSTFLRSVSVAMFLAHIGFPVAARKMEFSVMDGIFTTINLPDNLGIGASHFYAEVLRVKQVAAELSKNRSLFVIFDELFRGTNVKDAHEASVAVSLSFAKKKNSMFIISSHIIEAGEELKRLNNIGFLFLPTRMKGPMPEYTYRLEHGITDDRHGMIIIRNEGILEILEKGKKHLPGEHSLASGE</sequence>
<dbReference type="EMBL" id="SGXA01000001">
    <property type="protein sequence ID" value="RZS74285.1"/>
    <property type="molecule type" value="Genomic_DNA"/>
</dbReference>
<dbReference type="InterPro" id="IPR027417">
    <property type="entry name" value="P-loop_NTPase"/>
</dbReference>
<evidence type="ECO:0000259" key="4">
    <source>
        <dbReference type="SMART" id="SM00534"/>
    </source>
</evidence>
<keyword evidence="3" id="KW-0238">DNA-binding</keyword>
<dbReference type="GO" id="GO:0005829">
    <property type="term" value="C:cytosol"/>
    <property type="evidence" value="ECO:0007669"/>
    <property type="project" value="TreeGrafter"/>
</dbReference>
<keyword evidence="6" id="KW-1185">Reference proteome</keyword>
<evidence type="ECO:0000313" key="5">
    <source>
        <dbReference type="EMBL" id="RZS74285.1"/>
    </source>
</evidence>
<dbReference type="Gene3D" id="3.40.50.300">
    <property type="entry name" value="P-loop containing nucleotide triphosphate hydrolases"/>
    <property type="match status" value="1"/>
</dbReference>
<dbReference type="Pfam" id="PF00488">
    <property type="entry name" value="MutS_V"/>
    <property type="match status" value="1"/>
</dbReference>
<keyword evidence="1" id="KW-0547">Nucleotide-binding</keyword>
<dbReference type="GO" id="GO:0005524">
    <property type="term" value="F:ATP binding"/>
    <property type="evidence" value="ECO:0007669"/>
    <property type="project" value="UniProtKB-KW"/>
</dbReference>
<dbReference type="GO" id="GO:0140664">
    <property type="term" value="F:ATP-dependent DNA damage sensor activity"/>
    <property type="evidence" value="ECO:0007669"/>
    <property type="project" value="InterPro"/>
</dbReference>
<organism evidence="5 6">
    <name type="scientific">Pseudobacter ginsenosidimutans</name>
    <dbReference type="NCBI Taxonomy" id="661488"/>
    <lineage>
        <taxon>Bacteria</taxon>
        <taxon>Pseudomonadati</taxon>
        <taxon>Bacteroidota</taxon>
        <taxon>Chitinophagia</taxon>
        <taxon>Chitinophagales</taxon>
        <taxon>Chitinophagaceae</taxon>
        <taxon>Pseudobacter</taxon>
    </lineage>
</organism>
<evidence type="ECO:0000256" key="3">
    <source>
        <dbReference type="ARBA" id="ARBA00023125"/>
    </source>
</evidence>
<evidence type="ECO:0000256" key="2">
    <source>
        <dbReference type="ARBA" id="ARBA00022840"/>
    </source>
</evidence>